<keyword evidence="8" id="KW-1185">Reference proteome</keyword>
<dbReference type="Pfam" id="PF00440">
    <property type="entry name" value="TetR_N"/>
    <property type="match status" value="1"/>
</dbReference>
<dbReference type="InterPro" id="IPR036271">
    <property type="entry name" value="Tet_transcr_reg_TetR-rel_C_sf"/>
</dbReference>
<evidence type="ECO:0000256" key="2">
    <source>
        <dbReference type="ARBA" id="ARBA00023125"/>
    </source>
</evidence>
<organism evidence="7 8">
    <name type="scientific">Streptomyces niveus</name>
    <name type="common">Streptomyces spheroides</name>
    <dbReference type="NCBI Taxonomy" id="193462"/>
    <lineage>
        <taxon>Bacteria</taxon>
        <taxon>Bacillati</taxon>
        <taxon>Actinomycetota</taxon>
        <taxon>Actinomycetes</taxon>
        <taxon>Kitasatosporales</taxon>
        <taxon>Streptomycetaceae</taxon>
        <taxon>Streptomyces</taxon>
    </lineage>
</organism>
<keyword evidence="2 4" id="KW-0238">DNA-binding</keyword>
<feature type="domain" description="HTH tetR-type" evidence="6">
    <location>
        <begin position="19"/>
        <end position="79"/>
    </location>
</feature>
<dbReference type="InterPro" id="IPR001647">
    <property type="entry name" value="HTH_TetR"/>
</dbReference>
<sequence>MSTREPKKAAGGRRAEYAAATRQAIHEAALDLFSGKGYFATTVDDIATAARVAPATVYAVGGGKQGLLKAIIEARTTAPDVEETYGRIAGTADADELLRFITHATRVRFENSRGLMRVVIDTAPHDVAAAQALRTAQASLRDGLARTAQRLAELGALRNEIDVREAADTLWFYLGNGAYFTLTDDNDWPLNKAEQWLHTSLRTALLRPVSADQGGSTSHVPPAPLPERPGT</sequence>
<reference evidence="7" key="1">
    <citation type="submission" date="2022-10" db="EMBL/GenBank/DDBJ databases">
        <title>The complete genomes of actinobacterial strains from the NBC collection.</title>
        <authorList>
            <person name="Joergensen T.S."/>
            <person name="Alvarez Arevalo M."/>
            <person name="Sterndorff E.B."/>
            <person name="Faurdal D."/>
            <person name="Vuksanovic O."/>
            <person name="Mourched A.-S."/>
            <person name="Charusanti P."/>
            <person name="Shaw S."/>
            <person name="Blin K."/>
            <person name="Weber T."/>
        </authorList>
    </citation>
    <scope>NUCLEOTIDE SEQUENCE</scope>
    <source>
        <strain evidence="7">NBC_01432</strain>
    </source>
</reference>
<feature type="region of interest" description="Disordered" evidence="5">
    <location>
        <begin position="210"/>
        <end position="231"/>
    </location>
</feature>
<dbReference type="PROSITE" id="PS50977">
    <property type="entry name" value="HTH_TETR_2"/>
    <property type="match status" value="1"/>
</dbReference>
<gene>
    <name evidence="7" type="ORF">OG442_03480</name>
</gene>
<dbReference type="EMBL" id="CP109495">
    <property type="protein sequence ID" value="WUX50693.1"/>
    <property type="molecule type" value="Genomic_DNA"/>
</dbReference>
<dbReference type="InterPro" id="IPR009057">
    <property type="entry name" value="Homeodomain-like_sf"/>
</dbReference>
<dbReference type="InterPro" id="IPR050109">
    <property type="entry name" value="HTH-type_TetR-like_transc_reg"/>
</dbReference>
<protein>
    <submittedName>
        <fullName evidence="7">TetR/AcrR family transcriptional regulator</fullName>
    </submittedName>
</protein>
<dbReference type="RefSeq" id="WP_329074326.1">
    <property type="nucleotide sequence ID" value="NZ_CP109495.1"/>
</dbReference>
<keyword evidence="1" id="KW-0805">Transcription regulation</keyword>
<feature type="DNA-binding region" description="H-T-H motif" evidence="4">
    <location>
        <begin position="42"/>
        <end position="61"/>
    </location>
</feature>
<evidence type="ECO:0000259" key="6">
    <source>
        <dbReference type="PROSITE" id="PS50977"/>
    </source>
</evidence>
<dbReference type="SUPFAM" id="SSF48498">
    <property type="entry name" value="Tetracyclin repressor-like, C-terminal domain"/>
    <property type="match status" value="1"/>
</dbReference>
<feature type="compositionally biased region" description="Pro residues" evidence="5">
    <location>
        <begin position="221"/>
        <end position="231"/>
    </location>
</feature>
<dbReference type="Gene3D" id="1.10.357.10">
    <property type="entry name" value="Tetracycline Repressor, domain 2"/>
    <property type="match status" value="1"/>
</dbReference>
<evidence type="ECO:0000313" key="8">
    <source>
        <dbReference type="Proteomes" id="UP001432209"/>
    </source>
</evidence>
<dbReference type="SUPFAM" id="SSF46689">
    <property type="entry name" value="Homeodomain-like"/>
    <property type="match status" value="1"/>
</dbReference>
<evidence type="ECO:0000256" key="3">
    <source>
        <dbReference type="ARBA" id="ARBA00023163"/>
    </source>
</evidence>
<name>A0ABZ1ZZQ1_STRNV</name>
<evidence type="ECO:0000256" key="5">
    <source>
        <dbReference type="SAM" id="MobiDB-lite"/>
    </source>
</evidence>
<dbReference type="PANTHER" id="PTHR30055:SF234">
    <property type="entry name" value="HTH-TYPE TRANSCRIPTIONAL REGULATOR BETI"/>
    <property type="match status" value="1"/>
</dbReference>
<proteinExistence type="predicted"/>
<dbReference type="PANTHER" id="PTHR30055">
    <property type="entry name" value="HTH-TYPE TRANSCRIPTIONAL REGULATOR RUTR"/>
    <property type="match status" value="1"/>
</dbReference>
<accession>A0ABZ1ZZQ1</accession>
<evidence type="ECO:0000313" key="7">
    <source>
        <dbReference type="EMBL" id="WUX50693.1"/>
    </source>
</evidence>
<dbReference type="Proteomes" id="UP001432209">
    <property type="component" value="Chromosome"/>
</dbReference>
<keyword evidence="3" id="KW-0804">Transcription</keyword>
<evidence type="ECO:0000256" key="4">
    <source>
        <dbReference type="PROSITE-ProRule" id="PRU00335"/>
    </source>
</evidence>
<evidence type="ECO:0000256" key="1">
    <source>
        <dbReference type="ARBA" id="ARBA00023015"/>
    </source>
</evidence>